<dbReference type="EMBL" id="LAZR01000287">
    <property type="protein sequence ID" value="KKN76892.1"/>
    <property type="molecule type" value="Genomic_DNA"/>
</dbReference>
<sequence>MTGSGTVNDPYIIQNVTDLQAIENNLGSYYELEGDIDASATSGWNAGAGFDPIILFTGQLDGKGYTISDLFINRPTEFNVGLIGYASAPIVLKNIKLTGVDITGKGTMGALLGYTESDATVDIDDCSSIGVVSATNGQVGGLIGYAYNGAIDNCWSSCTVTNGSGGSQTGGLIGYNISSTVTQCYATGAVTSSDSQTGGLIGKAWDGAISKCYATGNVSGVGEVGGLIGYNEEAPVDDCYARGNADATTDYYAGGLIGRNSAGVIDDCYSTGTASTVDDSLEGGLIGDNYGTVTNCFWDTETSGNATSDGGTGKTTAQMKTQSTFTDAGWDFTTIWYISSGVNDGYPAFTSGALVAGHPNASIQAFILG</sequence>
<feature type="domain" description="GLUG" evidence="1">
    <location>
        <begin position="136"/>
        <end position="160"/>
    </location>
</feature>
<protein>
    <recommendedName>
        <fullName evidence="1">GLUG domain-containing protein</fullName>
    </recommendedName>
</protein>
<feature type="domain" description="GLUG" evidence="1">
    <location>
        <begin position="165"/>
        <end position="191"/>
    </location>
</feature>
<gene>
    <name evidence="2" type="ORF">LCGC14_0365430</name>
</gene>
<name>A0A0F9TPL3_9ZZZZ</name>
<reference evidence="2" key="1">
    <citation type="journal article" date="2015" name="Nature">
        <title>Complex archaea that bridge the gap between prokaryotes and eukaryotes.</title>
        <authorList>
            <person name="Spang A."/>
            <person name="Saw J.H."/>
            <person name="Jorgensen S.L."/>
            <person name="Zaremba-Niedzwiedzka K."/>
            <person name="Martijn J."/>
            <person name="Lind A.E."/>
            <person name="van Eijk R."/>
            <person name="Schleper C."/>
            <person name="Guy L."/>
            <person name="Ettema T.J."/>
        </authorList>
    </citation>
    <scope>NUCLEOTIDE SEQUENCE</scope>
</reference>
<dbReference type="Pfam" id="PF07581">
    <property type="entry name" value="Glug"/>
    <property type="match status" value="4"/>
</dbReference>
<accession>A0A0F9TPL3</accession>
<organism evidence="2">
    <name type="scientific">marine sediment metagenome</name>
    <dbReference type="NCBI Taxonomy" id="412755"/>
    <lineage>
        <taxon>unclassified sequences</taxon>
        <taxon>metagenomes</taxon>
        <taxon>ecological metagenomes</taxon>
    </lineage>
</organism>
<evidence type="ECO:0000313" key="2">
    <source>
        <dbReference type="EMBL" id="KKN76892.1"/>
    </source>
</evidence>
<proteinExistence type="predicted"/>
<dbReference type="Gene3D" id="2.160.20.110">
    <property type="match status" value="2"/>
</dbReference>
<comment type="caution">
    <text evidence="2">The sequence shown here is derived from an EMBL/GenBank/DDBJ whole genome shotgun (WGS) entry which is preliminary data.</text>
</comment>
<feature type="domain" description="GLUG" evidence="1">
    <location>
        <begin position="251"/>
        <end position="273"/>
    </location>
</feature>
<dbReference type="InterPro" id="IPR011493">
    <property type="entry name" value="GLUG"/>
</dbReference>
<evidence type="ECO:0000259" key="1">
    <source>
        <dbReference type="Pfam" id="PF07581"/>
    </source>
</evidence>
<dbReference type="AlphaFoldDB" id="A0A0F9TPL3"/>
<feature type="domain" description="GLUG" evidence="1">
    <location>
        <begin position="195"/>
        <end position="219"/>
    </location>
</feature>